<proteinExistence type="predicted"/>
<sequence length="81" mass="9432">MICSIPEIPDLMAAAGLPRLTPARIRQIAKDDDAFPETIWERGRVRLWLWAEVECFFRERKLTPGARTDLHERRQGDDAKK</sequence>
<comment type="caution">
    <text evidence="1">The sequence shown here is derived from an EMBL/GenBank/DDBJ whole genome shotgun (WGS) entry which is preliminary data.</text>
</comment>
<evidence type="ECO:0000313" key="1">
    <source>
        <dbReference type="EMBL" id="NGO67855.1"/>
    </source>
</evidence>
<accession>A0A6G4WRM8</accession>
<reference evidence="1 2" key="1">
    <citation type="submission" date="2020-02" db="EMBL/GenBank/DDBJ databases">
        <title>Whole-genome analyses of novel actinobacteria.</title>
        <authorList>
            <person name="Sahin N."/>
            <person name="Tatar D."/>
        </authorList>
    </citation>
    <scope>NUCLEOTIDE SEQUENCE [LARGE SCALE GENOMIC DNA]</scope>
    <source>
        <strain evidence="1 2">SB3404</strain>
    </source>
</reference>
<dbReference type="AlphaFoldDB" id="A0A6G4WRM8"/>
<evidence type="ECO:0000313" key="2">
    <source>
        <dbReference type="Proteomes" id="UP000477722"/>
    </source>
</evidence>
<evidence type="ECO:0008006" key="3">
    <source>
        <dbReference type="Google" id="ProtNLM"/>
    </source>
</evidence>
<dbReference type="EMBL" id="JAAKZZ010000034">
    <property type="protein sequence ID" value="NGO67855.1"/>
    <property type="molecule type" value="Genomic_DNA"/>
</dbReference>
<gene>
    <name evidence="1" type="ORF">G5C65_05690</name>
</gene>
<keyword evidence="2" id="KW-1185">Reference proteome</keyword>
<dbReference type="Proteomes" id="UP000477722">
    <property type="component" value="Unassembled WGS sequence"/>
</dbReference>
<dbReference type="RefSeq" id="WP_165297511.1">
    <property type="nucleotide sequence ID" value="NZ_JAAKZZ010000034.1"/>
</dbReference>
<name>A0A6G4WRM8_9ACTN</name>
<organism evidence="1 2">
    <name type="scientific">Streptomyces boncukensis</name>
    <dbReference type="NCBI Taxonomy" id="2711219"/>
    <lineage>
        <taxon>Bacteria</taxon>
        <taxon>Bacillati</taxon>
        <taxon>Actinomycetota</taxon>
        <taxon>Actinomycetes</taxon>
        <taxon>Kitasatosporales</taxon>
        <taxon>Streptomycetaceae</taxon>
        <taxon>Streptomyces</taxon>
    </lineage>
</organism>
<protein>
    <recommendedName>
        <fullName evidence="3">AlpA family phage regulatory protein</fullName>
    </recommendedName>
</protein>